<evidence type="ECO:0000256" key="6">
    <source>
        <dbReference type="ARBA" id="ARBA00023136"/>
    </source>
</evidence>
<name>A0A2N6CTR9_9GAMM</name>
<dbReference type="InterPro" id="IPR014743">
    <property type="entry name" value="Cl-channel_core"/>
</dbReference>
<dbReference type="InterPro" id="IPR001807">
    <property type="entry name" value="ClC"/>
</dbReference>
<dbReference type="EMBL" id="PKUN01000023">
    <property type="protein sequence ID" value="PLX60561.1"/>
    <property type="molecule type" value="Genomic_DNA"/>
</dbReference>
<comment type="caution">
    <text evidence="11">The sequence shown here is derived from an EMBL/GenBank/DDBJ whole genome shotgun (WGS) entry which is preliminary data.</text>
</comment>
<feature type="transmembrane region" description="Helical" evidence="10">
    <location>
        <begin position="173"/>
        <end position="198"/>
    </location>
</feature>
<protein>
    <submittedName>
        <fullName evidence="11">Chloride channel protein</fullName>
    </submittedName>
</protein>
<dbReference type="Pfam" id="PF00654">
    <property type="entry name" value="Voltage_CLC"/>
    <property type="match status" value="1"/>
</dbReference>
<evidence type="ECO:0000313" key="12">
    <source>
        <dbReference type="Proteomes" id="UP000235015"/>
    </source>
</evidence>
<feature type="transmembrane region" description="Helical" evidence="10">
    <location>
        <begin position="318"/>
        <end position="342"/>
    </location>
</feature>
<dbReference type="GO" id="GO:0034707">
    <property type="term" value="C:chloride channel complex"/>
    <property type="evidence" value="ECO:0007669"/>
    <property type="project" value="UniProtKB-KW"/>
</dbReference>
<keyword evidence="8" id="KW-0868">Chloride</keyword>
<reference evidence="11 12" key="1">
    <citation type="submission" date="2017-11" db="EMBL/GenBank/DDBJ databases">
        <title>Genome-resolved metagenomics identifies genetic mobility, metabolic interactions, and unexpected diversity in perchlorate-reducing communities.</title>
        <authorList>
            <person name="Barnum T.P."/>
            <person name="Figueroa I.A."/>
            <person name="Carlstrom C.I."/>
            <person name="Lucas L.N."/>
            <person name="Engelbrektson A.L."/>
            <person name="Coates J.D."/>
        </authorList>
    </citation>
    <scope>NUCLEOTIDE SEQUENCE [LARGE SCALE GENOMIC DNA]</scope>
    <source>
        <strain evidence="11">BM301</strain>
    </source>
</reference>
<dbReference type="Proteomes" id="UP000235015">
    <property type="component" value="Unassembled WGS sequence"/>
</dbReference>
<feature type="transmembrane region" description="Helical" evidence="10">
    <location>
        <begin position="30"/>
        <end position="52"/>
    </location>
</feature>
<organism evidence="11 12">
    <name type="scientific">Sedimenticola selenatireducens</name>
    <dbReference type="NCBI Taxonomy" id="191960"/>
    <lineage>
        <taxon>Bacteria</taxon>
        <taxon>Pseudomonadati</taxon>
        <taxon>Pseudomonadota</taxon>
        <taxon>Gammaproteobacteria</taxon>
        <taxon>Chromatiales</taxon>
        <taxon>Sedimenticolaceae</taxon>
        <taxon>Sedimenticola</taxon>
    </lineage>
</organism>
<feature type="transmembrane region" description="Helical" evidence="10">
    <location>
        <begin position="375"/>
        <end position="398"/>
    </location>
</feature>
<keyword evidence="3 10" id="KW-0812">Transmembrane</keyword>
<dbReference type="PRINTS" id="PR00762">
    <property type="entry name" value="CLCHANNEL"/>
</dbReference>
<dbReference type="STRING" id="1111735.GCA_000428045_02652"/>
<evidence type="ECO:0000256" key="9">
    <source>
        <dbReference type="ARBA" id="ARBA00023303"/>
    </source>
</evidence>
<feature type="transmembrane region" description="Helical" evidence="10">
    <location>
        <begin position="280"/>
        <end position="298"/>
    </location>
</feature>
<gene>
    <name evidence="11" type="ORF">C0630_13990</name>
</gene>
<evidence type="ECO:0000256" key="10">
    <source>
        <dbReference type="SAM" id="Phobius"/>
    </source>
</evidence>
<dbReference type="RefSeq" id="WP_273440148.1">
    <property type="nucleotide sequence ID" value="NZ_PKUN01000023.1"/>
</dbReference>
<comment type="subcellular location">
    <subcellularLocation>
        <location evidence="1">Membrane</location>
        <topology evidence="1">Multi-pass membrane protein</topology>
    </subcellularLocation>
</comment>
<dbReference type="SUPFAM" id="SSF81340">
    <property type="entry name" value="Clc chloride channel"/>
    <property type="match status" value="1"/>
</dbReference>
<dbReference type="AlphaFoldDB" id="A0A2N6CTR9"/>
<feature type="transmembrane region" description="Helical" evidence="10">
    <location>
        <begin position="78"/>
        <end position="99"/>
    </location>
</feature>
<keyword evidence="5" id="KW-0406">Ion transport</keyword>
<feature type="transmembrane region" description="Helical" evidence="10">
    <location>
        <begin position="410"/>
        <end position="429"/>
    </location>
</feature>
<dbReference type="PANTHER" id="PTHR43427">
    <property type="entry name" value="CHLORIDE CHANNEL PROTEIN CLC-E"/>
    <property type="match status" value="1"/>
</dbReference>
<evidence type="ECO:0000256" key="8">
    <source>
        <dbReference type="ARBA" id="ARBA00023214"/>
    </source>
</evidence>
<dbReference type="InterPro" id="IPR050368">
    <property type="entry name" value="ClC-type_chloride_channel"/>
</dbReference>
<dbReference type="PANTHER" id="PTHR43427:SF6">
    <property type="entry name" value="CHLORIDE CHANNEL PROTEIN CLC-E"/>
    <property type="match status" value="1"/>
</dbReference>
<keyword evidence="9" id="KW-0407">Ion channel</keyword>
<evidence type="ECO:0000256" key="5">
    <source>
        <dbReference type="ARBA" id="ARBA00023065"/>
    </source>
</evidence>
<dbReference type="CDD" id="cd00400">
    <property type="entry name" value="Voltage_gated_ClC"/>
    <property type="match status" value="1"/>
</dbReference>
<keyword evidence="7" id="KW-0869">Chloride channel</keyword>
<evidence type="ECO:0000313" key="11">
    <source>
        <dbReference type="EMBL" id="PLX60561.1"/>
    </source>
</evidence>
<dbReference type="Gene3D" id="1.10.3080.10">
    <property type="entry name" value="Clc chloride channel"/>
    <property type="match status" value="1"/>
</dbReference>
<evidence type="ECO:0000256" key="1">
    <source>
        <dbReference type="ARBA" id="ARBA00004141"/>
    </source>
</evidence>
<feature type="transmembrane region" description="Helical" evidence="10">
    <location>
        <begin position="205"/>
        <end position="227"/>
    </location>
</feature>
<evidence type="ECO:0000256" key="3">
    <source>
        <dbReference type="ARBA" id="ARBA00022692"/>
    </source>
</evidence>
<keyword evidence="2" id="KW-0813">Transport</keyword>
<evidence type="ECO:0000256" key="4">
    <source>
        <dbReference type="ARBA" id="ARBA00022989"/>
    </source>
</evidence>
<proteinExistence type="predicted"/>
<keyword evidence="6 10" id="KW-0472">Membrane</keyword>
<sequence>MRKNNLKQRIHLWSGDQLEQLRLHLARHDALLQLSLLGLLTGLLAGTVIVLFRMVVEQTQAGFLADGLPENYEALSPWLRFLLPIAGALIIALFFHLYAKGETVLGVTYVMERMAYHQGYLTFRSFVLQFVGAAAAIISGHSVGREGPHILLGAVAGSLLGQRLFLPNNSIRTLVGCGTAAGIAASFNTPLAGVIFALEVVMMEYSLVSFIPVILAAVTATGISIAAFGNAPAFEIPPMTLPSLAEIPVVLLLGLLVGGLSALFIQLMQMTMARVTRVAFWRRVLAAGVLMGVVGFLVPQAMGIGYDTVNSALLGELGITLLMVILVAKVLATVACLGLGVPGGNIGPLLFLGGCLGSLTGQIATHVFHHETLDVGFYALLGMGAMMGATLQAPLAALTAMMELTHSPQTIMPGMLVIVVAGLTVSELFRKESLFLTLMRAIGKDYDTNPVMLALRRAGVASVMHTRFVRPDRRISRDKAEALLRDQPEWLLIQGDERPVGLMPAVDLVRFLKTEEGITVSQIDLLEIPGQRVDVAPIYLQATLQEALERLNRGAEALYVERMTAPGIRRIYGVLTREQLESAYKL</sequence>
<dbReference type="GO" id="GO:0005254">
    <property type="term" value="F:chloride channel activity"/>
    <property type="evidence" value="ECO:0007669"/>
    <property type="project" value="UniProtKB-KW"/>
</dbReference>
<feature type="transmembrane region" description="Helical" evidence="10">
    <location>
        <begin position="120"/>
        <end position="138"/>
    </location>
</feature>
<feature type="transmembrane region" description="Helical" evidence="10">
    <location>
        <begin position="349"/>
        <end position="369"/>
    </location>
</feature>
<feature type="transmembrane region" description="Helical" evidence="10">
    <location>
        <begin position="247"/>
        <end position="268"/>
    </location>
</feature>
<evidence type="ECO:0000256" key="7">
    <source>
        <dbReference type="ARBA" id="ARBA00023173"/>
    </source>
</evidence>
<evidence type="ECO:0000256" key="2">
    <source>
        <dbReference type="ARBA" id="ARBA00022448"/>
    </source>
</evidence>
<accession>A0A2N6CTR9</accession>
<keyword evidence="4 10" id="KW-1133">Transmembrane helix</keyword>